<dbReference type="AlphaFoldDB" id="A0ABC9YVW5"/>
<evidence type="ECO:0000259" key="3">
    <source>
        <dbReference type="Pfam" id="PF06863"/>
    </source>
</evidence>
<reference evidence="6" key="1">
    <citation type="submission" date="2015-07" db="EMBL/GenBank/DDBJ databases">
        <title>Nocardia seriolae U-1 whole genome shotgun sequence.</title>
        <authorList>
            <person name="Imajoh M."/>
            <person name="Fukumoto Y."/>
            <person name="Sukeda M."/>
            <person name="Yamane J."/>
            <person name="Yamasaki K."/>
            <person name="Shimizu M."/>
            <person name="Ohnishi K."/>
            <person name="Oshima S."/>
        </authorList>
    </citation>
    <scope>NUCLEOTIDE SEQUENCE [LARGE SCALE GENOMIC DNA]</scope>
    <source>
        <strain evidence="6">U-1</strain>
    </source>
</reference>
<dbReference type="KEGG" id="nsr:NS506_05642"/>
<dbReference type="Proteomes" id="UP000037179">
    <property type="component" value="Unassembled WGS sequence"/>
</dbReference>
<evidence type="ECO:0000256" key="1">
    <source>
        <dbReference type="SAM" id="MobiDB-lite"/>
    </source>
</evidence>
<protein>
    <recommendedName>
        <fullName evidence="8">DUF1254 domain-containing protein</fullName>
    </recommendedName>
</protein>
<sequence>MVTVAKGMRVRDNESDHPLNRRSLLGLAAAAVITAGLPGCSQSPRSGSTASPSATVDPDDPRAIAADACVFGYPLVLMDITRTTAAAANRFYHAQNLPTSSDRAVVRMNLDTLYSSAWLDLGPEPMVLQAPAMPGGRYWLMQIMDAWSNTVADPSSTDPQPAEQQSSPPFTYVITGPEWSGPLPGNLTRLSVPTPTAWLIGRIQVNGEDDLPAVHTLQQQLRLVPLSAWIAGTRTPSESLPRPQGDPPADQISAMDAKTFFNRLCAVLAVNPPAPADDPMMKRIAAIGITPGGNVDAQPAEPLAAGIKDARHRIVTYRDPEGKDVNGWKFATNLGAYGIDYLLRANVADTALGATLSRDALYPTVSENADDRGTPRRFRLKFPAGQLPPADAFWSLTAYTAESYLVQNDADIYSVGHAVPIVPGPDGSVEFAVQHDDPGPAVPKGNWLPIPAAGRFSLTLRLYAPKPEALDGTWQPPRLITQPAS</sequence>
<feature type="region of interest" description="Disordered" evidence="1">
    <location>
        <begin position="40"/>
        <end position="59"/>
    </location>
</feature>
<feature type="domain" description="DUF1254" evidence="3">
    <location>
        <begin position="89"/>
        <end position="225"/>
    </location>
</feature>
<dbReference type="InterPro" id="IPR037049">
    <property type="entry name" value="DUF1214_C_sf"/>
</dbReference>
<dbReference type="InterPro" id="IPR010679">
    <property type="entry name" value="DUF1254"/>
</dbReference>
<dbReference type="Pfam" id="PF06742">
    <property type="entry name" value="DUF1214"/>
    <property type="match status" value="1"/>
</dbReference>
<organism evidence="5 6">
    <name type="scientific">Nocardia seriolae</name>
    <dbReference type="NCBI Taxonomy" id="37332"/>
    <lineage>
        <taxon>Bacteria</taxon>
        <taxon>Bacillati</taxon>
        <taxon>Actinomycetota</taxon>
        <taxon>Actinomycetes</taxon>
        <taxon>Mycobacteriales</taxon>
        <taxon>Nocardiaceae</taxon>
        <taxon>Nocardia</taxon>
    </lineage>
</organism>
<dbReference type="InterPro" id="IPR010621">
    <property type="entry name" value="DUF1214"/>
</dbReference>
<reference evidence="5 6" key="2">
    <citation type="journal article" date="2016" name="Genome Announc.">
        <title>Draft Genome Sequence of Erythromycin- and Oxytetracycline-Sensitive Nocardia seriolae Strain U-1 (NBRC 110359).</title>
        <authorList>
            <person name="Imajoh M."/>
            <person name="Sukeda M."/>
            <person name="Shimizu M."/>
            <person name="Yamane J."/>
            <person name="Ohnishi K."/>
            <person name="Oshima S."/>
        </authorList>
    </citation>
    <scope>NUCLEOTIDE SEQUENCE [LARGE SCALE GENOMIC DNA]</scope>
    <source>
        <strain evidence="5 6">U-1</strain>
    </source>
</reference>
<evidence type="ECO:0000313" key="5">
    <source>
        <dbReference type="EMBL" id="GAP29659.1"/>
    </source>
</evidence>
<evidence type="ECO:0000313" key="4">
    <source>
        <dbReference type="EMBL" id="APA99688.1"/>
    </source>
</evidence>
<evidence type="ECO:0000313" key="6">
    <source>
        <dbReference type="Proteomes" id="UP000037179"/>
    </source>
</evidence>
<evidence type="ECO:0008006" key="8">
    <source>
        <dbReference type="Google" id="ProtNLM"/>
    </source>
</evidence>
<proteinExistence type="predicted"/>
<gene>
    <name evidence="4" type="ORF">NS506_05642</name>
    <name evidence="5" type="ORF">NSK11_contig00061-0011</name>
</gene>
<feature type="domain" description="DUF1214" evidence="2">
    <location>
        <begin position="360"/>
        <end position="466"/>
    </location>
</feature>
<accession>A0ABC9YVW5</accession>
<dbReference type="PANTHER" id="PTHR36509:SF2">
    <property type="entry name" value="BLL3101 PROTEIN"/>
    <property type="match status" value="1"/>
</dbReference>
<dbReference type="Gene3D" id="2.60.40.1610">
    <property type="entry name" value="Domain of unknown function DUF1254"/>
    <property type="match status" value="1"/>
</dbReference>
<name>A0ABC9YVW5_9NOCA</name>
<dbReference type="Pfam" id="PF06863">
    <property type="entry name" value="DUF1254"/>
    <property type="match status" value="1"/>
</dbReference>
<dbReference type="EMBL" id="BBYQ01000061">
    <property type="protein sequence ID" value="GAP29659.1"/>
    <property type="molecule type" value="Genomic_DNA"/>
</dbReference>
<evidence type="ECO:0000259" key="2">
    <source>
        <dbReference type="Pfam" id="PF06742"/>
    </source>
</evidence>
<feature type="compositionally biased region" description="Polar residues" evidence="1">
    <location>
        <begin position="40"/>
        <end position="54"/>
    </location>
</feature>
<dbReference type="InterPro" id="IPR037050">
    <property type="entry name" value="DUF1254_sf"/>
</dbReference>
<dbReference type="PROSITE" id="PS51318">
    <property type="entry name" value="TAT"/>
    <property type="match status" value="1"/>
</dbReference>
<dbReference type="Gene3D" id="2.60.120.600">
    <property type="entry name" value="Domain of unknown function DUF1214, C-terminal domain"/>
    <property type="match status" value="1"/>
</dbReference>
<dbReference type="InterPro" id="IPR006311">
    <property type="entry name" value="TAT_signal"/>
</dbReference>
<reference evidence="4 7" key="3">
    <citation type="submission" date="2016-10" db="EMBL/GenBank/DDBJ databases">
        <title>Genome sequence of Nocardia seriolae strain EM150506, isolated from Anguila japonica.</title>
        <authorList>
            <person name="Han H.-J."/>
        </authorList>
    </citation>
    <scope>NUCLEOTIDE SEQUENCE [LARGE SCALE GENOMIC DNA]</scope>
    <source>
        <strain evidence="4 7">EM150506</strain>
    </source>
</reference>
<evidence type="ECO:0000313" key="7">
    <source>
        <dbReference type="Proteomes" id="UP000180166"/>
    </source>
</evidence>
<keyword evidence="6" id="KW-1185">Reference proteome</keyword>
<dbReference type="PANTHER" id="PTHR36509">
    <property type="entry name" value="BLL3101 PROTEIN"/>
    <property type="match status" value="1"/>
</dbReference>
<dbReference type="SUPFAM" id="SSF160935">
    <property type="entry name" value="VPA0735-like"/>
    <property type="match status" value="1"/>
</dbReference>
<dbReference type="EMBL" id="CP017839">
    <property type="protein sequence ID" value="APA99688.1"/>
    <property type="molecule type" value="Genomic_DNA"/>
</dbReference>
<dbReference type="Proteomes" id="UP000180166">
    <property type="component" value="Chromosome"/>
</dbReference>